<dbReference type="EMBL" id="MHOM01000053">
    <property type="protein sequence ID" value="OGZ62689.1"/>
    <property type="molecule type" value="Genomic_DNA"/>
</dbReference>
<protein>
    <recommendedName>
        <fullName evidence="1">DUF4015 domain-containing protein</fullName>
    </recommendedName>
</protein>
<sequence length="446" mass="50372">MEFSMWKNFSIVLLVIVVFTTGAYFVVQSKAVFVLEKTDEPPENTEIQNNVLSVNDNSQSRDEKMPELPVVAPLLPPQKLSSPPEIIKAVYVTGYSAGVKSYINYLADIFKTTEINAVVIDIKGSSGYISYVSNVKDAKKYNTNSSVILDIDSLIRFFHDKNIYVIGRIAVFEDPLYSKARPDIAIYNKGKTADLSKPVLWRDNSGLLWIDPASTDAWDYNISIAKDALNNHGFDEINFDYIRFPSDGDMENLGFPVWDQKIPKREIIKEFFRYARVELKGEKISADLFGQTTVNTDDMGIGQVIEDALEYFDYISPMVYPSHYINGFIGFQNPAGHPYEVVKYSMENAVIRKSAYLEAEKNIALQNSEASGTPAQTAQQALNFYAVSLAKFRPWLQDFDMGADYTAEMVKQEITAVQDALREDFNGYMLWNPSNIYTKGAIELAK</sequence>
<feature type="domain" description="DUF4015" evidence="1">
    <location>
        <begin position="89"/>
        <end position="352"/>
    </location>
</feature>
<dbReference type="Proteomes" id="UP000177190">
    <property type="component" value="Unassembled WGS sequence"/>
</dbReference>
<dbReference type="AlphaFoldDB" id="A0A1G2HJT7"/>
<comment type="caution">
    <text evidence="2">The sequence shown here is derived from an EMBL/GenBank/DDBJ whole genome shotgun (WGS) entry which is preliminary data.</text>
</comment>
<evidence type="ECO:0000313" key="3">
    <source>
        <dbReference type="Proteomes" id="UP000177190"/>
    </source>
</evidence>
<dbReference type="SUPFAM" id="SSF51445">
    <property type="entry name" value="(Trans)glycosidases"/>
    <property type="match status" value="1"/>
</dbReference>
<organism evidence="2 3">
    <name type="scientific">Candidatus Staskawiczbacteria bacterium RIFCSPHIGHO2_01_FULL_36_16</name>
    <dbReference type="NCBI Taxonomy" id="1802200"/>
    <lineage>
        <taxon>Bacteria</taxon>
        <taxon>Candidatus Staskawicziibacteriota</taxon>
    </lineage>
</organism>
<name>A0A1G2HJT7_9BACT</name>
<proteinExistence type="predicted"/>
<reference evidence="2 3" key="1">
    <citation type="journal article" date="2016" name="Nat. Commun.">
        <title>Thousands of microbial genomes shed light on interconnected biogeochemical processes in an aquifer system.</title>
        <authorList>
            <person name="Anantharaman K."/>
            <person name="Brown C.T."/>
            <person name="Hug L.A."/>
            <person name="Sharon I."/>
            <person name="Castelle C.J."/>
            <person name="Probst A.J."/>
            <person name="Thomas B.C."/>
            <person name="Singh A."/>
            <person name="Wilkins M.J."/>
            <person name="Karaoz U."/>
            <person name="Brodie E.L."/>
            <person name="Williams K.H."/>
            <person name="Hubbard S.S."/>
            <person name="Banfield J.F."/>
        </authorList>
    </citation>
    <scope>NUCLEOTIDE SEQUENCE [LARGE SCALE GENOMIC DNA]</scope>
</reference>
<dbReference type="InterPro" id="IPR025275">
    <property type="entry name" value="DUF4015"/>
</dbReference>
<evidence type="ECO:0000259" key="1">
    <source>
        <dbReference type="Pfam" id="PF13200"/>
    </source>
</evidence>
<dbReference type="InterPro" id="IPR017853">
    <property type="entry name" value="GH"/>
</dbReference>
<dbReference type="Pfam" id="PF13200">
    <property type="entry name" value="DUF4015"/>
    <property type="match status" value="2"/>
</dbReference>
<evidence type="ECO:0000313" key="2">
    <source>
        <dbReference type="EMBL" id="OGZ62689.1"/>
    </source>
</evidence>
<gene>
    <name evidence="2" type="ORF">A2812_00460</name>
</gene>
<feature type="domain" description="DUF4015" evidence="1">
    <location>
        <begin position="354"/>
        <end position="437"/>
    </location>
</feature>
<accession>A0A1G2HJT7</accession>